<name>A0ACC0T6B1_POPTR</name>
<accession>A0ACC0T6B1</accession>
<reference evidence="1 2" key="1">
    <citation type="journal article" date="2006" name="Science">
        <title>The genome of black cottonwood, Populus trichocarpa (Torr. &amp; Gray).</title>
        <authorList>
            <person name="Tuskan G.A."/>
            <person name="Difazio S."/>
            <person name="Jansson S."/>
            <person name="Bohlmann J."/>
            <person name="Grigoriev I."/>
            <person name="Hellsten U."/>
            <person name="Putnam N."/>
            <person name="Ralph S."/>
            <person name="Rombauts S."/>
            <person name="Salamov A."/>
            <person name="Schein J."/>
            <person name="Sterck L."/>
            <person name="Aerts A."/>
            <person name="Bhalerao R.R."/>
            <person name="Bhalerao R.P."/>
            <person name="Blaudez D."/>
            <person name="Boerjan W."/>
            <person name="Brun A."/>
            <person name="Brunner A."/>
            <person name="Busov V."/>
            <person name="Campbell M."/>
            <person name="Carlson J."/>
            <person name="Chalot M."/>
            <person name="Chapman J."/>
            <person name="Chen G.L."/>
            <person name="Cooper D."/>
            <person name="Coutinho P.M."/>
            <person name="Couturier J."/>
            <person name="Covert S."/>
            <person name="Cronk Q."/>
            <person name="Cunningham R."/>
            <person name="Davis J."/>
            <person name="Degroeve S."/>
            <person name="Dejardin A."/>
            <person name="Depamphilis C."/>
            <person name="Detter J."/>
            <person name="Dirks B."/>
            <person name="Dubchak I."/>
            <person name="Duplessis S."/>
            <person name="Ehlting J."/>
            <person name="Ellis B."/>
            <person name="Gendler K."/>
            <person name="Goodstein D."/>
            <person name="Gribskov M."/>
            <person name="Grimwood J."/>
            <person name="Groover A."/>
            <person name="Gunter L."/>
            <person name="Hamberger B."/>
            <person name="Heinze B."/>
            <person name="Helariutta Y."/>
            <person name="Henrissat B."/>
            <person name="Holligan D."/>
            <person name="Holt R."/>
            <person name="Huang W."/>
            <person name="Islam-Faridi N."/>
            <person name="Jones S."/>
            <person name="Jones-Rhoades M."/>
            <person name="Jorgensen R."/>
            <person name="Joshi C."/>
            <person name="Kangasjarvi J."/>
            <person name="Karlsson J."/>
            <person name="Kelleher C."/>
            <person name="Kirkpatrick R."/>
            <person name="Kirst M."/>
            <person name="Kohler A."/>
            <person name="Kalluri U."/>
            <person name="Larimer F."/>
            <person name="Leebens-Mack J."/>
            <person name="Leple J.C."/>
            <person name="Locascio P."/>
            <person name="Lou Y."/>
            <person name="Lucas S."/>
            <person name="Martin F."/>
            <person name="Montanini B."/>
            <person name="Napoli C."/>
            <person name="Nelson D.R."/>
            <person name="Nelson C."/>
            <person name="Nieminen K."/>
            <person name="Nilsson O."/>
            <person name="Pereda V."/>
            <person name="Peter G."/>
            <person name="Philippe R."/>
            <person name="Pilate G."/>
            <person name="Poliakov A."/>
            <person name="Razumovskaya J."/>
            <person name="Richardson P."/>
            <person name="Rinaldi C."/>
            <person name="Ritland K."/>
            <person name="Rouze P."/>
            <person name="Ryaboy D."/>
            <person name="Schmutz J."/>
            <person name="Schrader J."/>
            <person name="Segerman B."/>
            <person name="Shin H."/>
            <person name="Siddiqui A."/>
            <person name="Sterky F."/>
            <person name="Terry A."/>
            <person name="Tsai C.J."/>
            <person name="Uberbacher E."/>
            <person name="Unneberg P."/>
            <person name="Vahala J."/>
            <person name="Wall K."/>
            <person name="Wessler S."/>
            <person name="Yang G."/>
            <person name="Yin T."/>
            <person name="Douglas C."/>
            <person name="Marra M."/>
            <person name="Sandberg G."/>
            <person name="Van de Peer Y."/>
            <person name="Rokhsar D."/>
        </authorList>
    </citation>
    <scope>NUCLEOTIDE SEQUENCE [LARGE SCALE GENOMIC DNA]</scope>
    <source>
        <strain evidence="2">cv. Nisqually</strain>
    </source>
</reference>
<proteinExistence type="predicted"/>
<comment type="caution">
    <text evidence="1">The sequence shown here is derived from an EMBL/GenBank/DDBJ whole genome shotgun (WGS) entry which is preliminary data.</text>
</comment>
<evidence type="ECO:0000313" key="1">
    <source>
        <dbReference type="EMBL" id="KAI9396908.1"/>
    </source>
</evidence>
<dbReference type="Proteomes" id="UP000006729">
    <property type="component" value="Chromosome 4"/>
</dbReference>
<protein>
    <submittedName>
        <fullName evidence="1">Uncharacterized protein</fullName>
    </submittedName>
</protein>
<evidence type="ECO:0000313" key="2">
    <source>
        <dbReference type="Proteomes" id="UP000006729"/>
    </source>
</evidence>
<organism evidence="1 2">
    <name type="scientific">Populus trichocarpa</name>
    <name type="common">Western balsam poplar</name>
    <name type="synonym">Populus balsamifera subsp. trichocarpa</name>
    <dbReference type="NCBI Taxonomy" id="3694"/>
    <lineage>
        <taxon>Eukaryota</taxon>
        <taxon>Viridiplantae</taxon>
        <taxon>Streptophyta</taxon>
        <taxon>Embryophyta</taxon>
        <taxon>Tracheophyta</taxon>
        <taxon>Spermatophyta</taxon>
        <taxon>Magnoliopsida</taxon>
        <taxon>eudicotyledons</taxon>
        <taxon>Gunneridae</taxon>
        <taxon>Pentapetalae</taxon>
        <taxon>rosids</taxon>
        <taxon>fabids</taxon>
        <taxon>Malpighiales</taxon>
        <taxon>Salicaceae</taxon>
        <taxon>Saliceae</taxon>
        <taxon>Populus</taxon>
    </lineage>
</organism>
<dbReference type="EMBL" id="CM009293">
    <property type="protein sequence ID" value="KAI9396908.1"/>
    <property type="molecule type" value="Genomic_DNA"/>
</dbReference>
<keyword evidence="2" id="KW-1185">Reference proteome</keyword>
<gene>
    <name evidence="1" type="ORF">POPTR_004G206625v4</name>
</gene>
<sequence length="86" mass="9416">MPVLSGGSSFSGHWTKTISRIILVSVCAALLFSPSLCVLFFCCSGFMLCFFLCYLLSFICSLRPVSPQGSALFFSPFREVAFAQLL</sequence>